<name>A0A2B7YHW9_FUSNP</name>
<dbReference type="InterPro" id="IPR009279">
    <property type="entry name" value="Portal_Mu"/>
</dbReference>
<dbReference type="RefSeq" id="WP_098703392.1">
    <property type="nucleotide sequence ID" value="NZ_NJGI01000005.1"/>
</dbReference>
<dbReference type="AlphaFoldDB" id="A0A2B7YHW9"/>
<comment type="caution">
    <text evidence="1">The sequence shown here is derived from an EMBL/GenBank/DDBJ whole genome shotgun (WGS) entry which is preliminary data.</text>
</comment>
<proteinExistence type="predicted"/>
<dbReference type="Proteomes" id="UP000222862">
    <property type="component" value="Unassembled WGS sequence"/>
</dbReference>
<evidence type="ECO:0008006" key="3">
    <source>
        <dbReference type="Google" id="ProtNLM"/>
    </source>
</evidence>
<dbReference type="Pfam" id="PF06074">
    <property type="entry name" value="Portal_Mu"/>
    <property type="match status" value="1"/>
</dbReference>
<accession>A0A2B7YHW9</accession>
<gene>
    <name evidence="1" type="ORF">RN96_10625</name>
</gene>
<organism evidence="1 2">
    <name type="scientific">Fusobacterium nucleatum subsp. polymorphum</name>
    <name type="common">Fusobacterium polymorphum</name>
    <dbReference type="NCBI Taxonomy" id="76857"/>
    <lineage>
        <taxon>Bacteria</taxon>
        <taxon>Fusobacteriati</taxon>
        <taxon>Fusobacteriota</taxon>
        <taxon>Fusobacteriia</taxon>
        <taxon>Fusobacteriales</taxon>
        <taxon>Fusobacteriaceae</taxon>
        <taxon>Fusobacterium</taxon>
    </lineage>
</organism>
<evidence type="ECO:0000313" key="1">
    <source>
        <dbReference type="EMBL" id="PGH20621.1"/>
    </source>
</evidence>
<reference evidence="1 2" key="1">
    <citation type="submission" date="2017-06" db="EMBL/GenBank/DDBJ databases">
        <title>Genome sequencing of Fusobacterium nucleatum subsp. polymorphum KCOM 1232 (=ChDC F37).</title>
        <authorList>
            <person name="Kook J.-K."/>
            <person name="Park S.-N."/>
            <person name="Lim Y.K."/>
            <person name="Roh H."/>
        </authorList>
    </citation>
    <scope>NUCLEOTIDE SEQUENCE [LARGE SCALE GENOMIC DNA]</scope>
    <source>
        <strain evidence="2">KCOM 1232 ( ChDC F37)</strain>
    </source>
</reference>
<protein>
    <recommendedName>
        <fullName evidence="3">Phage portal protein</fullName>
    </recommendedName>
</protein>
<dbReference type="EMBL" id="NJGI01000005">
    <property type="protein sequence ID" value="PGH20621.1"/>
    <property type="molecule type" value="Genomic_DNA"/>
</dbReference>
<sequence>MEKIKIKGRQMIEQFTKVLFSEISETNELLEQSTVDEMLKDINIATLIGKINRAVAARELIVGTNDINLTDKANEIQERFNIAKFNRIFKHILTARYYGYSLFEKVYDENYNLSSLVFIPQKFVNYDTKEGWYINASNTKEYINKDKYFLCIYERDVANKKGKSIFDRCFQSYIDKKMYSGQLRGLAKKYGESIIFFGYDDTEEETEVKKKAEEIKKVQGTEQTVIGVPTSMGIALKDSLYILDLKDIDPTIYMKMHDWEYEKLTQYLLGGTLTINNGGGKGSYGLGEIHKEGFDEVIEDCCNFITDKLQELLYYDAYFFGYDYRNFYFKLEKTKNRDEIIDYEMKREDLKAKQLANQEKGEIKNKDSDIDGI</sequence>
<evidence type="ECO:0000313" key="2">
    <source>
        <dbReference type="Proteomes" id="UP000222862"/>
    </source>
</evidence>